<organism evidence="1 2">
    <name type="scientific">Ameca splendens</name>
    <dbReference type="NCBI Taxonomy" id="208324"/>
    <lineage>
        <taxon>Eukaryota</taxon>
        <taxon>Metazoa</taxon>
        <taxon>Chordata</taxon>
        <taxon>Craniata</taxon>
        <taxon>Vertebrata</taxon>
        <taxon>Euteleostomi</taxon>
        <taxon>Actinopterygii</taxon>
        <taxon>Neopterygii</taxon>
        <taxon>Teleostei</taxon>
        <taxon>Neoteleostei</taxon>
        <taxon>Acanthomorphata</taxon>
        <taxon>Ovalentaria</taxon>
        <taxon>Atherinomorphae</taxon>
        <taxon>Cyprinodontiformes</taxon>
        <taxon>Goodeidae</taxon>
        <taxon>Ameca</taxon>
    </lineage>
</organism>
<dbReference type="Proteomes" id="UP001469553">
    <property type="component" value="Unassembled WGS sequence"/>
</dbReference>
<comment type="caution">
    <text evidence="1">The sequence shown here is derived from an EMBL/GenBank/DDBJ whole genome shotgun (WGS) entry which is preliminary data.</text>
</comment>
<reference evidence="1 2" key="1">
    <citation type="submission" date="2021-06" db="EMBL/GenBank/DDBJ databases">
        <authorList>
            <person name="Palmer J.M."/>
        </authorList>
    </citation>
    <scope>NUCLEOTIDE SEQUENCE [LARGE SCALE GENOMIC DNA]</scope>
    <source>
        <strain evidence="1 2">AS_MEX2019</strain>
        <tissue evidence="1">Muscle</tissue>
    </source>
</reference>
<keyword evidence="2" id="KW-1185">Reference proteome</keyword>
<accession>A0ABV0ZD24</accession>
<evidence type="ECO:0000313" key="1">
    <source>
        <dbReference type="EMBL" id="MEQ2304122.1"/>
    </source>
</evidence>
<feature type="non-terminal residue" evidence="1">
    <location>
        <position position="1"/>
    </location>
</feature>
<evidence type="ECO:0000313" key="2">
    <source>
        <dbReference type="Proteomes" id="UP001469553"/>
    </source>
</evidence>
<sequence>GWRHSRSRGRETGEKVPLSLFRLLHQNGSTSLVREAKLPNSKMAHRFLVRRIWTLSVKDARCLPSSTVASASFSTSLHPVLSRVSFLGPSRSLAVSHTPHRAVSFSVQDNEDFTERVINSDLPVLVDFHAQ</sequence>
<gene>
    <name evidence="1" type="ORF">AMECASPLE_023744</name>
</gene>
<proteinExistence type="predicted"/>
<protein>
    <submittedName>
        <fullName evidence="1">Uncharacterized protein</fullName>
    </submittedName>
</protein>
<dbReference type="EMBL" id="JAHRIP010058640">
    <property type="protein sequence ID" value="MEQ2304122.1"/>
    <property type="molecule type" value="Genomic_DNA"/>
</dbReference>
<name>A0ABV0ZD24_9TELE</name>